<proteinExistence type="predicted"/>
<dbReference type="Pfam" id="PF00994">
    <property type="entry name" value="MoCF_biosynth"/>
    <property type="match status" value="1"/>
</dbReference>
<dbReference type="InterPro" id="IPR001453">
    <property type="entry name" value="MoaB/Mog_dom"/>
</dbReference>
<dbReference type="PANTHER" id="PTHR47675:SF1">
    <property type="entry name" value="MOLYBDOPTERIN BINDING DOMAIN PROTEIN (AFU_ORTHOLOGUE AFUA_5G11210)"/>
    <property type="match status" value="1"/>
</dbReference>
<dbReference type="Pfam" id="PF24102">
    <property type="entry name" value="FLAD1_M"/>
    <property type="match status" value="1"/>
</dbReference>
<dbReference type="SMART" id="SM00852">
    <property type="entry name" value="MoCF_biosynth"/>
    <property type="match status" value="1"/>
</dbReference>
<dbReference type="GO" id="GO:0042726">
    <property type="term" value="P:flavin-containing compound metabolic process"/>
    <property type="evidence" value="ECO:0007669"/>
    <property type="project" value="TreeGrafter"/>
</dbReference>
<accession>A0A1X2IMH7</accession>
<dbReference type="GO" id="GO:0047884">
    <property type="term" value="F:FAD diphosphatase activity"/>
    <property type="evidence" value="ECO:0007669"/>
    <property type="project" value="TreeGrafter"/>
</dbReference>
<dbReference type="STRING" id="90262.A0A1X2IMH7"/>
<comment type="caution">
    <text evidence="2">The sequence shown here is derived from an EMBL/GenBank/DDBJ whole genome shotgun (WGS) entry which is preliminary data.</text>
</comment>
<dbReference type="InterPro" id="IPR056596">
    <property type="entry name" value="FLAD1_M"/>
</dbReference>
<organism evidence="2 3">
    <name type="scientific">Absidia repens</name>
    <dbReference type="NCBI Taxonomy" id="90262"/>
    <lineage>
        <taxon>Eukaryota</taxon>
        <taxon>Fungi</taxon>
        <taxon>Fungi incertae sedis</taxon>
        <taxon>Mucoromycota</taxon>
        <taxon>Mucoromycotina</taxon>
        <taxon>Mucoromycetes</taxon>
        <taxon>Mucorales</taxon>
        <taxon>Cunninghamellaceae</taxon>
        <taxon>Absidia</taxon>
    </lineage>
</organism>
<feature type="domain" description="MoaB/Mog" evidence="1">
    <location>
        <begin position="8"/>
        <end position="174"/>
    </location>
</feature>
<evidence type="ECO:0000259" key="1">
    <source>
        <dbReference type="SMART" id="SM00852"/>
    </source>
</evidence>
<sequence>MEPSFTAACCIIGDEILNGKTRESNAHFLSRYLFDMGISLKRVEVIADDYDAIAETITRLSSQHDVVFTSGGIGPTHDDLTYNAIAKAYSLPLKLDEETCESMKAKSINRFPDWTLTEARKRMAIFPHPAKILRVDSDLWVPIVVVNENIHILPGIPRLFESLMHSLRPHLEQAMAKKDITGKYYRIEIATTRPESKIAPCLSKTQALVEDKHIKIGSYPKWATGPDGERVVVSIVGKDEAAVKETAKSISEEIDGWEYIKKV</sequence>
<dbReference type="PANTHER" id="PTHR47675">
    <property type="entry name" value="MOLYBDOPTERIN BINDING DOMAIN PROTEIN (AFU_ORTHOLOGUE AFUA_5G11210)"/>
    <property type="match status" value="1"/>
</dbReference>
<dbReference type="CDD" id="cd00885">
    <property type="entry name" value="cinA"/>
    <property type="match status" value="1"/>
</dbReference>
<evidence type="ECO:0000313" key="3">
    <source>
        <dbReference type="Proteomes" id="UP000193560"/>
    </source>
</evidence>
<dbReference type="OrthoDB" id="448496at2759"/>
<dbReference type="Gene3D" id="3.40.980.10">
    <property type="entry name" value="MoaB/Mog-like domain"/>
    <property type="match status" value="1"/>
</dbReference>
<gene>
    <name evidence="2" type="ORF">BCR42DRAFT_411954</name>
</gene>
<dbReference type="EMBL" id="MCGE01000008">
    <property type="protein sequence ID" value="ORZ18970.1"/>
    <property type="molecule type" value="Genomic_DNA"/>
</dbReference>
<dbReference type="Proteomes" id="UP000193560">
    <property type="component" value="Unassembled WGS sequence"/>
</dbReference>
<reference evidence="2 3" key="1">
    <citation type="submission" date="2016-07" db="EMBL/GenBank/DDBJ databases">
        <title>Pervasive Adenine N6-methylation of Active Genes in Fungi.</title>
        <authorList>
            <consortium name="DOE Joint Genome Institute"/>
            <person name="Mondo S.J."/>
            <person name="Dannebaum R.O."/>
            <person name="Kuo R.C."/>
            <person name="Labutti K."/>
            <person name="Haridas S."/>
            <person name="Kuo A."/>
            <person name="Salamov A."/>
            <person name="Ahrendt S.R."/>
            <person name="Lipzen A."/>
            <person name="Sullivan W."/>
            <person name="Andreopoulos W.B."/>
            <person name="Clum A."/>
            <person name="Lindquist E."/>
            <person name="Daum C."/>
            <person name="Ramamoorthy G.K."/>
            <person name="Gryganskyi A."/>
            <person name="Culley D."/>
            <person name="Magnuson J.K."/>
            <person name="James T.Y."/>
            <person name="O'Malley M.A."/>
            <person name="Stajich J.E."/>
            <person name="Spatafora J.W."/>
            <person name="Visel A."/>
            <person name="Grigoriev I.V."/>
        </authorList>
    </citation>
    <scope>NUCLEOTIDE SEQUENCE [LARGE SCALE GENOMIC DNA]</scope>
    <source>
        <strain evidence="2 3">NRRL 1336</strain>
    </source>
</reference>
<evidence type="ECO:0000313" key="2">
    <source>
        <dbReference type="EMBL" id="ORZ18970.1"/>
    </source>
</evidence>
<dbReference type="SUPFAM" id="SSF53218">
    <property type="entry name" value="Molybdenum cofactor biosynthesis proteins"/>
    <property type="match status" value="1"/>
</dbReference>
<keyword evidence="3" id="KW-1185">Reference proteome</keyword>
<dbReference type="InterPro" id="IPR036425">
    <property type="entry name" value="MoaB/Mog-like_dom_sf"/>
</dbReference>
<protein>
    <submittedName>
        <fullName evidence="2">MoaB/Mog domain-containing protein</fullName>
    </submittedName>
</protein>
<name>A0A1X2IMH7_9FUNG</name>
<dbReference type="AlphaFoldDB" id="A0A1X2IMH7"/>